<accession>A0ABU4JJW3</accession>
<proteinExistence type="predicted"/>
<name>A0ABU4JJW3_9FLAO</name>
<sequence>MNIETTYFEIDRLKIEWGKTLNEVRPMLENIEQFESYGGWPNIRYRCSSIFGLESTECEIRAPFEDRPVLQVHYELAPIKTGFFEKRHSPFLEQLEKALGKPAKTEDLYDQPYLKKEYLSGTVVYSAKWLLGDIRISFSVYGGIRYHERGLSAAAIFIDWIDEVKISRPFRESAKVFENRLTELIVDDIKIKKFKLQSTQRPFRVVDYDIRNHCNEEKDSDVRACQMSLYRRALYQTPPLVSSELGVDEIG</sequence>
<dbReference type="EMBL" id="JAMXLT020000023">
    <property type="protein sequence ID" value="MDW8549902.1"/>
    <property type="molecule type" value="Genomic_DNA"/>
</dbReference>
<keyword evidence="2" id="KW-1185">Reference proteome</keyword>
<protein>
    <recommendedName>
        <fullName evidence="3">TIGR04255 family protein</fullName>
    </recommendedName>
</protein>
<dbReference type="Proteomes" id="UP001204439">
    <property type="component" value="Unassembled WGS sequence"/>
</dbReference>
<gene>
    <name evidence="1" type="ORF">NG800_013335</name>
</gene>
<evidence type="ECO:0000313" key="2">
    <source>
        <dbReference type="Proteomes" id="UP001204439"/>
    </source>
</evidence>
<evidence type="ECO:0000313" key="1">
    <source>
        <dbReference type="EMBL" id="MDW8549902.1"/>
    </source>
</evidence>
<dbReference type="RefSeq" id="WP_063969440.1">
    <property type="nucleotide sequence ID" value="NZ_JAMXLT020000023.1"/>
</dbReference>
<comment type="caution">
    <text evidence="1">The sequence shown here is derived from an EMBL/GenBank/DDBJ whole genome shotgun (WGS) entry which is preliminary data.</text>
</comment>
<evidence type="ECO:0008006" key="3">
    <source>
        <dbReference type="Google" id="ProtNLM"/>
    </source>
</evidence>
<reference evidence="1 2" key="1">
    <citation type="submission" date="2023-11" db="EMBL/GenBank/DDBJ databases">
        <title>First isolation, identification, and characterization of non-pathogenic Epilithonimonas ginsengisoli isolated from diseased farmed rainbow trout (Oncorhynchus mykiss) in Chile.</title>
        <authorList>
            <person name="Miranda C.D."/>
            <person name="Irgang R."/>
            <person name="Concha C."/>
            <person name="Rojas R."/>
            <person name="Avendano R."/>
        </authorList>
    </citation>
    <scope>NUCLEOTIDE SEQUENCE [LARGE SCALE GENOMIC DNA]</scope>
    <source>
        <strain evidence="1 2">FP99</strain>
    </source>
</reference>
<organism evidence="1 2">
    <name type="scientific">Epilithonimonas ginsengisoli</name>
    <dbReference type="NCBI Taxonomy" id="1245592"/>
    <lineage>
        <taxon>Bacteria</taxon>
        <taxon>Pseudomonadati</taxon>
        <taxon>Bacteroidota</taxon>
        <taxon>Flavobacteriia</taxon>
        <taxon>Flavobacteriales</taxon>
        <taxon>Weeksellaceae</taxon>
        <taxon>Chryseobacterium group</taxon>
        <taxon>Epilithonimonas</taxon>
    </lineage>
</organism>